<dbReference type="InterPro" id="IPR020557">
    <property type="entry name" value="Fumarate_lyase_CS"/>
</dbReference>
<dbReference type="AlphaFoldDB" id="A0A2B4R8M7"/>
<dbReference type="InterPro" id="IPR000362">
    <property type="entry name" value="Fumarate_lyase_fam"/>
</dbReference>
<dbReference type="PANTHER" id="PTHR43814">
    <property type="entry name" value="ARGININOSUCCINATE LYASE"/>
    <property type="match status" value="1"/>
</dbReference>
<dbReference type="PRINTS" id="PR00145">
    <property type="entry name" value="ARGSUCLYASE"/>
</dbReference>
<dbReference type="SUPFAM" id="SSF48557">
    <property type="entry name" value="L-aspartase-like"/>
    <property type="match status" value="1"/>
</dbReference>
<evidence type="ECO:0000313" key="3">
    <source>
        <dbReference type="EMBL" id="PFX12717.1"/>
    </source>
</evidence>
<dbReference type="PRINTS" id="PR00149">
    <property type="entry name" value="FUMRATELYASE"/>
</dbReference>
<dbReference type="InterPro" id="IPR024083">
    <property type="entry name" value="Fumarase/histidase_N"/>
</dbReference>
<dbReference type="InterPro" id="IPR008948">
    <property type="entry name" value="L-Aspartase-like"/>
</dbReference>
<dbReference type="GO" id="GO:0004056">
    <property type="term" value="F:argininosuccinate lyase activity"/>
    <property type="evidence" value="ECO:0007669"/>
    <property type="project" value="InterPro"/>
</dbReference>
<dbReference type="EMBL" id="LSMT01001217">
    <property type="protein sequence ID" value="PFX12717.1"/>
    <property type="molecule type" value="Genomic_DNA"/>
</dbReference>
<proteinExistence type="inferred from homology"/>
<dbReference type="Gene3D" id="1.20.200.10">
    <property type="entry name" value="Fumarase/aspartase (Central domain)"/>
    <property type="match status" value="1"/>
</dbReference>
<protein>
    <submittedName>
        <fullName evidence="3">Argininosuccinate lyase</fullName>
    </submittedName>
</protein>
<dbReference type="InterPro" id="IPR009049">
    <property type="entry name" value="Argininosuccinate_lyase"/>
</dbReference>
<accession>A0A2B4R8M7</accession>
<dbReference type="PANTHER" id="PTHR43814:SF1">
    <property type="entry name" value="ARGININOSUCCINATE LYASE"/>
    <property type="match status" value="1"/>
</dbReference>
<dbReference type="GO" id="GO:0005829">
    <property type="term" value="C:cytosol"/>
    <property type="evidence" value="ECO:0007669"/>
    <property type="project" value="TreeGrafter"/>
</dbReference>
<dbReference type="PROSITE" id="PS00163">
    <property type="entry name" value="FUMARATE_LYASES"/>
    <property type="match status" value="1"/>
</dbReference>
<dbReference type="Pfam" id="PF00206">
    <property type="entry name" value="Lyase_1"/>
    <property type="match status" value="1"/>
</dbReference>
<comment type="similarity">
    <text evidence="1">Belongs to the lyase 1 family. Argininosuccinate lyase subfamily.</text>
</comment>
<keyword evidence="3" id="KW-0456">Lyase</keyword>
<name>A0A2B4R8M7_STYPI</name>
<feature type="domain" description="Fumarate lyase N-terminal" evidence="2">
    <location>
        <begin position="69"/>
        <end position="232"/>
    </location>
</feature>
<sequence length="359" mass="39709">MDLFLARYDVIGNIAHSKMLAAIGILSKAELEKIIPALENILKDIEAGNFTIEENFEDVHSKVEYLLTEKLGDVAGENEQNLIPGYTHLQIAMPSSVGLWLSAYAEILVDDMQFLNAAFAIADQNPLGTAAGYGSSFPVDRQMTTDLLGFGNLKVNAVAAQLTRGKLEKSIAIGLSGVATTLSKMCMDICLYMSQNFGFISFPDELTTGSSIMPHKKNPDVFELLRAKCNQLQALPVEFTMVTNNLPSGYHRDFQLLKEMLVPSFEKMADCLDILCYAMPQMTVKKNIVNDPKYDYMFSVEVVNDLVKQGVPFRTAYKEVATQIATGKFKPNYDLNHQHIGSIGNLSLEKIIAKMEAVL</sequence>
<dbReference type="STRING" id="50429.A0A2B4R8M7"/>
<comment type="caution">
    <text evidence="3">The sequence shown here is derived from an EMBL/GenBank/DDBJ whole genome shotgun (WGS) entry which is preliminary data.</text>
</comment>
<dbReference type="Gene3D" id="1.10.275.10">
    <property type="entry name" value="Fumarase/aspartase (N-terminal domain)"/>
    <property type="match status" value="2"/>
</dbReference>
<dbReference type="InterPro" id="IPR022761">
    <property type="entry name" value="Fumarate_lyase_N"/>
</dbReference>
<gene>
    <name evidence="3" type="primary">argH</name>
    <name evidence="3" type="ORF">AWC38_SpisGene23277</name>
</gene>
<reference evidence="3" key="1">
    <citation type="journal article" date="2017" name="J. ISSAAS">
        <title>Comparative analysis of the genomes of Stylophora pistillata and Acropora digitifera provides evidence for extensive differences between species of corals.</title>
        <authorList>
            <person name="Voolstra C.R."/>
            <person name="Li Y."/>
            <person name="Liew Y.J."/>
            <person name="Baumgarten S."/>
            <person name="Zoccola D."/>
            <person name="Flot J.-F."/>
            <person name="Tambutte S."/>
            <person name="Allemand D."/>
            <person name="Aranda M."/>
        </authorList>
    </citation>
    <scope>NUCLEOTIDE SEQUENCE</scope>
    <source>
        <strain evidence="3">CSM Monaco</strain>
        <tissue evidence="3">Whole animal</tissue>
    </source>
</reference>
<evidence type="ECO:0000259" key="2">
    <source>
        <dbReference type="Pfam" id="PF00206"/>
    </source>
</evidence>
<organism evidence="3">
    <name type="scientific">Stylophora pistillata</name>
    <name type="common">Smooth cauliflower coral</name>
    <dbReference type="NCBI Taxonomy" id="50429"/>
    <lineage>
        <taxon>Eukaryota</taxon>
        <taxon>Metazoa</taxon>
        <taxon>Cnidaria</taxon>
        <taxon>Anthozoa</taxon>
        <taxon>Hexacorallia</taxon>
        <taxon>Scleractinia</taxon>
        <taxon>Astrocoeniina</taxon>
        <taxon>Pocilloporidae</taxon>
        <taxon>Stylophora</taxon>
    </lineage>
</organism>
<dbReference type="GO" id="GO:0042450">
    <property type="term" value="P:L-arginine biosynthetic process via ornithine"/>
    <property type="evidence" value="ECO:0007669"/>
    <property type="project" value="InterPro"/>
</dbReference>
<evidence type="ECO:0000256" key="1">
    <source>
        <dbReference type="ARBA" id="ARBA00010755"/>
    </source>
</evidence>
<dbReference type="OrthoDB" id="6356379at2759"/>